<organism evidence="1 2">
    <name type="scientific">Klebsiella phage vB_KleM_RaK2</name>
    <dbReference type="NCBI Taxonomy" id="1147094"/>
    <lineage>
        <taxon>Viruses</taxon>
        <taxon>Duplodnaviria</taxon>
        <taxon>Heunggongvirae</taxon>
        <taxon>Uroviricota</taxon>
        <taxon>Caudoviricetes</taxon>
        <taxon>Alcyoneusvirus</taxon>
        <taxon>Alcyoneusvirus RaK2</taxon>
    </lineage>
</organism>
<reference evidence="1 2" key="1">
    <citation type="journal article" date="2012" name="J. Virol.">
        <title>Genome of Klebsiella sp.-Infecting Bacteriophage vB_KleM_RaK2.</title>
        <authorList>
            <person name="Simoliunas E."/>
            <person name="Kaliniene L."/>
            <person name="Truncaite L."/>
            <person name="Klausa V."/>
            <person name="Zajanckauskaite A."/>
            <person name="Meskys R."/>
        </authorList>
    </citation>
    <scope>NUCLEOTIDE SEQUENCE [LARGE SCALE GENOMIC DNA]</scope>
</reference>
<keyword evidence="2" id="KW-1185">Reference proteome</keyword>
<name>H6X4U8_9CAUD</name>
<protein>
    <submittedName>
        <fullName evidence="1">Uncharacterized protein</fullName>
    </submittedName>
</protein>
<evidence type="ECO:0000313" key="1">
    <source>
        <dbReference type="EMBL" id="AFA44764.1"/>
    </source>
</evidence>
<sequence>MSQQEQYELGKVSFNNGIVYTQEELKQCNPLFRTGYKAAQQAAMLRNNNIFPTVLFDVPKRPEIFKPTWVDIMSAMKRPRYHRLHSNEGRWLMFGIAKHIETRTSEIKRYKDVLTMVDEAFDYVLQYGYDEGVLTAQDCEQYNYTPKPVIANKE</sequence>
<dbReference type="EMBL" id="JQ513383">
    <property type="protein sequence ID" value="AFA44764.1"/>
    <property type="molecule type" value="Genomic_DNA"/>
</dbReference>
<dbReference type="RefSeq" id="YP_007007646.1">
    <property type="nucleotide sequence ID" value="NC_019526.1"/>
</dbReference>
<accession>H6X4U8</accession>
<dbReference type="GeneID" id="14013079"/>
<dbReference type="KEGG" id="vg:14013079"/>
<proteinExistence type="predicted"/>
<dbReference type="OrthoDB" id="16988at10239"/>
<dbReference type="Proteomes" id="UP000007524">
    <property type="component" value="Segment"/>
</dbReference>
<gene>
    <name evidence="1" type="ORF">RaK2_00491</name>
</gene>
<evidence type="ECO:0000313" key="2">
    <source>
        <dbReference type="Proteomes" id="UP000007524"/>
    </source>
</evidence>